<dbReference type="CDD" id="cd01283">
    <property type="entry name" value="cytidine_deaminase"/>
    <property type="match status" value="1"/>
</dbReference>
<comment type="caution">
    <text evidence="3">The sequence shown here is derived from an EMBL/GenBank/DDBJ whole genome shotgun (WGS) entry which is preliminary data.</text>
</comment>
<dbReference type="EMBL" id="DSPJ01000026">
    <property type="protein sequence ID" value="HEX61699.1"/>
    <property type="molecule type" value="Genomic_DNA"/>
</dbReference>
<dbReference type="SUPFAM" id="SSF53927">
    <property type="entry name" value="Cytidine deaminase-like"/>
    <property type="match status" value="1"/>
</dbReference>
<dbReference type="Pfam" id="PF00383">
    <property type="entry name" value="dCMP_cyt_deam_1"/>
    <property type="match status" value="1"/>
</dbReference>
<dbReference type="AlphaFoldDB" id="A0A831Z145"/>
<protein>
    <recommendedName>
        <fullName evidence="2">CMP/dCMP-type deaminase domain-containing protein</fullName>
    </recommendedName>
</protein>
<dbReference type="GO" id="GO:0004126">
    <property type="term" value="F:cytidine deaminase activity"/>
    <property type="evidence" value="ECO:0007669"/>
    <property type="project" value="UniProtKB-ARBA"/>
</dbReference>
<dbReference type="InterPro" id="IPR050202">
    <property type="entry name" value="Cyt/Deoxycyt_deaminase"/>
</dbReference>
<proteinExistence type="inferred from homology"/>
<dbReference type="PANTHER" id="PTHR11644">
    <property type="entry name" value="CYTIDINE DEAMINASE"/>
    <property type="match status" value="1"/>
</dbReference>
<dbReference type="GO" id="GO:0008270">
    <property type="term" value="F:zinc ion binding"/>
    <property type="evidence" value="ECO:0007669"/>
    <property type="project" value="TreeGrafter"/>
</dbReference>
<evidence type="ECO:0000256" key="1">
    <source>
        <dbReference type="ARBA" id="ARBA00006576"/>
    </source>
</evidence>
<dbReference type="Gene3D" id="3.40.140.10">
    <property type="entry name" value="Cytidine Deaminase, domain 2"/>
    <property type="match status" value="1"/>
</dbReference>
<dbReference type="InterPro" id="IPR002125">
    <property type="entry name" value="CMP_dCMP_dom"/>
</dbReference>
<accession>A0A831Z145</accession>
<sequence>MRTIHRQIKVEILCEDELSDEEKQILVNAQRARQRAQAPYSHYWVGAALLTETGRWYHGCNVERATYTQTTHAEQNAVDSMIAGEGRGTKIKLFGISGAPAHWILPIHPVKPMLQPFEVDDFCFACGHCLQIIWENCGGDPNVPLLLLTKDRVIARTTIGDAFPMRFGPESLGVDVRER</sequence>
<dbReference type="InterPro" id="IPR016193">
    <property type="entry name" value="Cytidine_deaminase-like"/>
</dbReference>
<dbReference type="GO" id="GO:0072527">
    <property type="term" value="P:pyrimidine-containing compound metabolic process"/>
    <property type="evidence" value="ECO:0007669"/>
    <property type="project" value="UniProtKB-ARBA"/>
</dbReference>
<evidence type="ECO:0000313" key="3">
    <source>
        <dbReference type="EMBL" id="HEX61699.1"/>
    </source>
</evidence>
<name>A0A831Z145_UNCKA</name>
<dbReference type="PANTHER" id="PTHR11644:SF2">
    <property type="entry name" value="CYTIDINE DEAMINASE"/>
    <property type="match status" value="1"/>
</dbReference>
<feature type="domain" description="CMP/dCMP-type deaminase" evidence="2">
    <location>
        <begin position="20"/>
        <end position="170"/>
    </location>
</feature>
<evidence type="ECO:0000259" key="2">
    <source>
        <dbReference type="PROSITE" id="PS51747"/>
    </source>
</evidence>
<comment type="similarity">
    <text evidence="1">Belongs to the cytidine and deoxycytidylate deaminase family.</text>
</comment>
<gene>
    <name evidence="3" type="ORF">ENR01_00885</name>
</gene>
<dbReference type="GO" id="GO:0055086">
    <property type="term" value="P:nucleobase-containing small molecule metabolic process"/>
    <property type="evidence" value="ECO:0007669"/>
    <property type="project" value="UniProtKB-ARBA"/>
</dbReference>
<dbReference type="PROSITE" id="PS51747">
    <property type="entry name" value="CYT_DCMP_DEAMINASES_2"/>
    <property type="match status" value="1"/>
</dbReference>
<dbReference type="GO" id="GO:0005829">
    <property type="term" value="C:cytosol"/>
    <property type="evidence" value="ECO:0007669"/>
    <property type="project" value="TreeGrafter"/>
</dbReference>
<reference evidence="3" key="1">
    <citation type="journal article" date="2020" name="mSystems">
        <title>Genome- and Community-Level Interaction Insights into Carbon Utilization and Element Cycling Functions of Hydrothermarchaeota in Hydrothermal Sediment.</title>
        <authorList>
            <person name="Zhou Z."/>
            <person name="Liu Y."/>
            <person name="Xu W."/>
            <person name="Pan J."/>
            <person name="Luo Z.H."/>
            <person name="Li M."/>
        </authorList>
    </citation>
    <scope>NUCLEOTIDE SEQUENCE [LARGE SCALE GENOMIC DNA]</scope>
    <source>
        <strain evidence="3">SpSt-361</strain>
    </source>
</reference>
<organism evidence="3">
    <name type="scientific">candidate division WWE3 bacterium</name>
    <dbReference type="NCBI Taxonomy" id="2053526"/>
    <lineage>
        <taxon>Bacteria</taxon>
        <taxon>Katanobacteria</taxon>
    </lineage>
</organism>